<dbReference type="AlphaFoldDB" id="A0A135W450"/>
<organism evidence="3 4">
    <name type="scientific">Chryseobacterium kwangjuense</name>
    <dbReference type="NCBI Taxonomy" id="267125"/>
    <lineage>
        <taxon>Bacteria</taxon>
        <taxon>Pseudomonadati</taxon>
        <taxon>Bacteroidota</taxon>
        <taxon>Flavobacteriia</taxon>
        <taxon>Flavobacteriales</taxon>
        <taxon>Weeksellaceae</taxon>
        <taxon>Chryseobacterium group</taxon>
        <taxon>Chryseobacterium</taxon>
    </lineage>
</organism>
<dbReference type="Pfam" id="PF13884">
    <property type="entry name" value="Peptidase_S74"/>
    <property type="match status" value="1"/>
</dbReference>
<dbReference type="RefSeq" id="WP_062653416.1">
    <property type="nucleotide sequence ID" value="NZ_LPUR01000018.1"/>
</dbReference>
<accession>A0A135W450</accession>
<sequence>MKKISFFIVTVAVTSTIQLKAQVGILTDSPQSTLDITAKNSTGTTSLIDGLLIPRVDRERAQNMTSAPISTMIYVQSIDTGTQTGTALNIDAVGYYYFDGTVWAKLNPNINIYNSNGALSDNRIVSQGGNTLTFNTNQVNGFSIAGNNFSVDGANNRLGFGTSTPLGKIDIVSDNAGGGSGNDIYFNGFGTSTAPGFFLGSARGTAAAPANLISGDIIGGLYFNPRIGENFTFTNASNITSTYLGDGTTNLTDLKLSTSGTNRMTINELGNIGIGTTAPTALLDVNGNARLRTLPTGTPTDNVITTDANGNLRQVTGTTLGATNNWSKTGNAGTTPTANFIGTTDAQDFVTRSNNIERIRVTSAGNTGFGTAAPTALVDVNGSVRVRTLATGAVADNVVTADANGNLRQVASGTFSATSNWTKLGNAATDPATNFIGTTDAQDFVTRTNNTEKMRVTSAGNVGIGTTTPEGKLVVVSTPSTQALIARTATLATNQFLQGTITDGTITNTWGIQNNSDAVFYGSSSASNLSLRTGATNRLFIENATGNIGIANNAPTNTLDVNGGARVRTLPTGAAADNVITTDANGNLRQLTAATFGAANNWSKTGNAGTTPATNFIGTTDVQDFVTRSNNTERMRVTSAGNVGVGTSTPTAAFHVVTTVAGGMISERATAGTGTGSPAYLVLRRNKATTPTTNAAVVSGDGLGAVSFVGNNGTGFTTDIINGVSMVYSEATETFSATAAGSRLEFRTVPNGTLTNVIRMRIEQDGKVGIGAQATAGRLTVAGSGATNTPMLTLTNTNVTGNPTLNIYPGYTSNGSSIVEGNQYAVVFDQDPGTSSGTTQSLYDFHGQIRAVSSSSISDRRVKENITDMKQYGLKEVLKMQPHNYILKKSKTKDIGFIAQELQTIVPELVLGEEKENSLLSVDYSKVCVILVNAIKEQQKTIDDLEKMVKSLQSDVNILKTKK</sequence>
<reference evidence="4" key="1">
    <citation type="submission" date="2015-12" db="EMBL/GenBank/DDBJ databases">
        <title>Genome sequence of a biocontrol rhizobacterium Chryseobacterium kwangjuense strain KJ1R5 isolated from pepper (Capsicum annuum L.).</title>
        <authorList>
            <person name="Jeong J.-J."/>
            <person name="Park H."/>
            <person name="Mannaa M."/>
            <person name="Sang M.K."/>
            <person name="Choi I.-G."/>
            <person name="Kim K.D."/>
        </authorList>
    </citation>
    <scope>NUCLEOTIDE SEQUENCE [LARGE SCALE GENOMIC DNA]</scope>
    <source>
        <strain evidence="4">KJ1R5</strain>
    </source>
</reference>
<proteinExistence type="predicted"/>
<dbReference type="InterPro" id="IPR030392">
    <property type="entry name" value="S74_ICA"/>
</dbReference>
<reference evidence="3 4" key="2">
    <citation type="journal article" date="2016" name="Genome Announc.">
        <title>Draft Genome Sequence of a Biocontrol Rhizobacterium, Chryseobacterium kwangjuense Strain KJ1R5, Isolated from Pepper (Capsicum annuum).</title>
        <authorList>
            <person name="Jeong J.J."/>
            <person name="Park H."/>
            <person name="Park B.H."/>
            <person name="Mannaa M."/>
            <person name="Sang M.K."/>
            <person name="Choi I.G."/>
            <person name="Kim K.D."/>
        </authorList>
    </citation>
    <scope>NUCLEOTIDE SEQUENCE [LARGE SCALE GENOMIC DNA]</scope>
    <source>
        <strain evidence="3 4">KJ1R5</strain>
    </source>
</reference>
<name>A0A135W450_9FLAO</name>
<dbReference type="Proteomes" id="UP000070513">
    <property type="component" value="Unassembled WGS sequence"/>
</dbReference>
<evidence type="ECO:0000313" key="3">
    <source>
        <dbReference type="EMBL" id="KXH79698.1"/>
    </source>
</evidence>
<dbReference type="PROSITE" id="PS51688">
    <property type="entry name" value="ICA"/>
    <property type="match status" value="1"/>
</dbReference>
<keyword evidence="1" id="KW-0175">Coiled coil</keyword>
<evidence type="ECO:0000259" key="2">
    <source>
        <dbReference type="PROSITE" id="PS51688"/>
    </source>
</evidence>
<comment type="caution">
    <text evidence="3">The sequence shown here is derived from an EMBL/GenBank/DDBJ whole genome shotgun (WGS) entry which is preliminary data.</text>
</comment>
<evidence type="ECO:0000256" key="1">
    <source>
        <dbReference type="SAM" id="Coils"/>
    </source>
</evidence>
<gene>
    <name evidence="3" type="ORF">AU378_20265</name>
</gene>
<evidence type="ECO:0000313" key="4">
    <source>
        <dbReference type="Proteomes" id="UP000070513"/>
    </source>
</evidence>
<feature type="coiled-coil region" evidence="1">
    <location>
        <begin position="935"/>
        <end position="962"/>
    </location>
</feature>
<dbReference type="OrthoDB" id="1399757at2"/>
<feature type="domain" description="Peptidase S74" evidence="2">
    <location>
        <begin position="858"/>
        <end position="949"/>
    </location>
</feature>
<dbReference type="EMBL" id="LPUR01000018">
    <property type="protein sequence ID" value="KXH79698.1"/>
    <property type="molecule type" value="Genomic_DNA"/>
</dbReference>
<protein>
    <recommendedName>
        <fullName evidence="2">Peptidase S74 domain-containing protein</fullName>
    </recommendedName>
</protein>